<proteinExistence type="predicted"/>
<accession>A0A645E1P8</accession>
<comment type="caution">
    <text evidence="1">The sequence shown here is derived from an EMBL/GenBank/DDBJ whole genome shotgun (WGS) entry which is preliminary data.</text>
</comment>
<sequence>MSDGFAVDKVFHVEIDAAGTIDGISLCIAFCYIDASFRSNSGKC</sequence>
<dbReference type="EMBL" id="VSSQ01042072">
    <property type="protein sequence ID" value="MPM95597.1"/>
    <property type="molecule type" value="Genomic_DNA"/>
</dbReference>
<name>A0A645E1P8_9ZZZZ</name>
<protein>
    <submittedName>
        <fullName evidence="1">Uncharacterized protein</fullName>
    </submittedName>
</protein>
<organism evidence="1">
    <name type="scientific">bioreactor metagenome</name>
    <dbReference type="NCBI Taxonomy" id="1076179"/>
    <lineage>
        <taxon>unclassified sequences</taxon>
        <taxon>metagenomes</taxon>
        <taxon>ecological metagenomes</taxon>
    </lineage>
</organism>
<evidence type="ECO:0000313" key="1">
    <source>
        <dbReference type="EMBL" id="MPM95597.1"/>
    </source>
</evidence>
<gene>
    <name evidence="1" type="ORF">SDC9_142752</name>
</gene>
<dbReference type="AlphaFoldDB" id="A0A645E1P8"/>
<reference evidence="1" key="1">
    <citation type="submission" date="2019-08" db="EMBL/GenBank/DDBJ databases">
        <authorList>
            <person name="Kucharzyk K."/>
            <person name="Murdoch R.W."/>
            <person name="Higgins S."/>
            <person name="Loffler F."/>
        </authorList>
    </citation>
    <scope>NUCLEOTIDE SEQUENCE</scope>
</reference>